<feature type="compositionally biased region" description="Basic and acidic residues" evidence="1">
    <location>
        <begin position="232"/>
        <end position="245"/>
    </location>
</feature>
<dbReference type="Proteomes" id="UP001276659">
    <property type="component" value="Unassembled WGS sequence"/>
</dbReference>
<dbReference type="EMBL" id="JASNWA010000008">
    <property type="protein sequence ID" value="KAK3170779.1"/>
    <property type="molecule type" value="Genomic_DNA"/>
</dbReference>
<reference evidence="2" key="1">
    <citation type="submission" date="2022-11" db="EMBL/GenBank/DDBJ databases">
        <title>Chromosomal genome sequence assembly and mating type (MAT) locus characterization of the leprose asexual lichenized fungus Lepraria neglecta (Nyl.) Erichsen.</title>
        <authorList>
            <person name="Allen J.L."/>
            <person name="Pfeffer B."/>
        </authorList>
    </citation>
    <scope>NUCLEOTIDE SEQUENCE</scope>
    <source>
        <strain evidence="2">Allen 5258</strain>
    </source>
</reference>
<organism evidence="2 3">
    <name type="scientific">Lepraria neglecta</name>
    <dbReference type="NCBI Taxonomy" id="209136"/>
    <lineage>
        <taxon>Eukaryota</taxon>
        <taxon>Fungi</taxon>
        <taxon>Dikarya</taxon>
        <taxon>Ascomycota</taxon>
        <taxon>Pezizomycotina</taxon>
        <taxon>Lecanoromycetes</taxon>
        <taxon>OSLEUM clade</taxon>
        <taxon>Lecanoromycetidae</taxon>
        <taxon>Lecanorales</taxon>
        <taxon>Lecanorineae</taxon>
        <taxon>Stereocaulaceae</taxon>
        <taxon>Lepraria</taxon>
    </lineage>
</organism>
<feature type="compositionally biased region" description="Low complexity" evidence="1">
    <location>
        <begin position="48"/>
        <end position="60"/>
    </location>
</feature>
<protein>
    <submittedName>
        <fullName evidence="2">Uncharacterized protein</fullName>
    </submittedName>
</protein>
<feature type="compositionally biased region" description="Polar residues" evidence="1">
    <location>
        <begin position="1"/>
        <end position="12"/>
    </location>
</feature>
<comment type="caution">
    <text evidence="2">The sequence shown here is derived from an EMBL/GenBank/DDBJ whole genome shotgun (WGS) entry which is preliminary data.</text>
</comment>
<dbReference type="AlphaFoldDB" id="A0AAD9Z3I5"/>
<keyword evidence="3" id="KW-1185">Reference proteome</keyword>
<evidence type="ECO:0000313" key="3">
    <source>
        <dbReference type="Proteomes" id="UP001276659"/>
    </source>
</evidence>
<feature type="compositionally biased region" description="Basic and acidic residues" evidence="1">
    <location>
        <begin position="77"/>
        <end position="89"/>
    </location>
</feature>
<feature type="region of interest" description="Disordered" evidence="1">
    <location>
        <begin position="225"/>
        <end position="245"/>
    </location>
</feature>
<proteinExistence type="predicted"/>
<name>A0AAD9Z3I5_9LECA</name>
<evidence type="ECO:0000256" key="1">
    <source>
        <dbReference type="SAM" id="MobiDB-lite"/>
    </source>
</evidence>
<evidence type="ECO:0000313" key="2">
    <source>
        <dbReference type="EMBL" id="KAK3170779.1"/>
    </source>
</evidence>
<gene>
    <name evidence="2" type="ORF">OEA41_002861</name>
</gene>
<feature type="region of interest" description="Disordered" evidence="1">
    <location>
        <begin position="1"/>
        <end position="89"/>
    </location>
</feature>
<sequence>MASSTHSPTPTSDQDQDQDADVDIASAMGFASFGAKPNPPKKKRKVDNFGSNSEGSGSNNTPLGIRGRKQGGPAPRQKLEQGEWEMQGKGELVEGEGGVRVWEGNGAAGGVDGMGKGEVGDGTLGKGYGLGQQPDFVDVGPACIIGDEEVRAGYGHREPVMAPRMHAGQWEGVQYPGMGTGGLEAGKRPDGEWNWQALRGGVRDERGDMAFYDASFVEDPWKHLLGAGGQAKPREDRADRKYSGS</sequence>
<accession>A0AAD9Z3I5</accession>